<protein>
    <submittedName>
        <fullName evidence="1">Trans-aconitate 2-methyltransferase</fullName>
        <ecNumber evidence="1">2.1.1.144</ecNumber>
    </submittedName>
</protein>
<dbReference type="Gene3D" id="1.10.150.290">
    <property type="entry name" value="S-adenosyl-L-methionine-dependent methyltransferases"/>
    <property type="match status" value="1"/>
</dbReference>
<dbReference type="InterPro" id="IPR029063">
    <property type="entry name" value="SAM-dependent_MTases_sf"/>
</dbReference>
<dbReference type="CDD" id="cd02440">
    <property type="entry name" value="AdoMet_MTases"/>
    <property type="match status" value="1"/>
</dbReference>
<dbReference type="GO" id="GO:0032259">
    <property type="term" value="P:methylation"/>
    <property type="evidence" value="ECO:0007669"/>
    <property type="project" value="UniProtKB-KW"/>
</dbReference>
<dbReference type="Proteomes" id="UP000203464">
    <property type="component" value="Unassembled WGS sequence"/>
</dbReference>
<dbReference type="SUPFAM" id="SSF53335">
    <property type="entry name" value="S-adenosyl-L-methionine-dependent methyltransferases"/>
    <property type="match status" value="1"/>
</dbReference>
<sequence length="251" mass="27355">MVTERNNDWDPESYARFRGLRLRPALDLLAQIGALPDGDVVDLGCGNGAVGPALRQCFGSRKLIGVDTSEAMLAKAEGYDALLQADVATWTPDTPPALIFSNACLNWLPDHPALIARLVGLLPSGGVLAVQMPRQYAAPSHALIREVAGESDFTAPVAEPQVYMRLLQGAGEANVWESEYLQSLPAVDEGHPVRHFTQSTVMRPYVENLTQNAEAAFLAAYDEALDVAYPKERDGSVLFAFNRLFFVLRKS</sequence>
<dbReference type="AlphaFoldDB" id="A0A238K297"/>
<dbReference type="OrthoDB" id="9795085at2"/>
<evidence type="ECO:0000313" key="2">
    <source>
        <dbReference type="Proteomes" id="UP000203464"/>
    </source>
</evidence>
<name>A0A238K297_9RHOB</name>
<keyword evidence="1" id="KW-0489">Methyltransferase</keyword>
<dbReference type="PANTHER" id="PTHR43861">
    <property type="entry name" value="TRANS-ACONITATE 2-METHYLTRANSFERASE-RELATED"/>
    <property type="match status" value="1"/>
</dbReference>
<reference evidence="2" key="1">
    <citation type="submission" date="2017-05" db="EMBL/GenBank/DDBJ databases">
        <authorList>
            <person name="Rodrigo-Torres L."/>
            <person name="Arahal R. D."/>
            <person name="Lucena T."/>
        </authorList>
    </citation>
    <scope>NUCLEOTIDE SEQUENCE [LARGE SCALE GENOMIC DNA]</scope>
    <source>
        <strain evidence="2">CECT 8868</strain>
    </source>
</reference>
<keyword evidence="2" id="KW-1185">Reference proteome</keyword>
<proteinExistence type="predicted"/>
<dbReference type="GO" id="GO:0030798">
    <property type="term" value="F:trans-aconitate 2-methyltransferase activity"/>
    <property type="evidence" value="ECO:0007669"/>
    <property type="project" value="UniProtKB-EC"/>
</dbReference>
<dbReference type="EMBL" id="FXYD01000002">
    <property type="protein sequence ID" value="SMX36995.1"/>
    <property type="molecule type" value="Genomic_DNA"/>
</dbReference>
<gene>
    <name evidence="1" type="primary">tam</name>
    <name evidence="1" type="ORF">OCA8868_01219</name>
</gene>
<organism evidence="1 2">
    <name type="scientific">Octadecabacter ascidiaceicola</name>
    <dbReference type="NCBI Taxonomy" id="1655543"/>
    <lineage>
        <taxon>Bacteria</taxon>
        <taxon>Pseudomonadati</taxon>
        <taxon>Pseudomonadota</taxon>
        <taxon>Alphaproteobacteria</taxon>
        <taxon>Rhodobacterales</taxon>
        <taxon>Roseobacteraceae</taxon>
        <taxon>Octadecabacter</taxon>
    </lineage>
</organism>
<dbReference type="PANTHER" id="PTHR43861:SF1">
    <property type="entry name" value="TRANS-ACONITATE 2-METHYLTRANSFERASE"/>
    <property type="match status" value="1"/>
</dbReference>
<accession>A0A238K297</accession>
<dbReference type="Pfam" id="PF13489">
    <property type="entry name" value="Methyltransf_23"/>
    <property type="match status" value="1"/>
</dbReference>
<dbReference type="Gene3D" id="3.40.50.150">
    <property type="entry name" value="Vaccinia Virus protein VP39"/>
    <property type="match status" value="1"/>
</dbReference>
<dbReference type="InterPro" id="IPR023149">
    <property type="entry name" value="Trans_acon_MeTrfase_C"/>
</dbReference>
<dbReference type="EC" id="2.1.1.144" evidence="1"/>
<keyword evidence="1" id="KW-0808">Transferase</keyword>
<dbReference type="RefSeq" id="WP_093995678.1">
    <property type="nucleotide sequence ID" value="NZ_FXYD01000002.1"/>
</dbReference>
<evidence type="ECO:0000313" key="1">
    <source>
        <dbReference type="EMBL" id="SMX36995.1"/>
    </source>
</evidence>